<accession>A0ABV0Q9K8</accession>
<feature type="transmembrane region" description="Helical" evidence="1">
    <location>
        <begin position="83"/>
        <end position="104"/>
    </location>
</feature>
<reference evidence="2 3" key="1">
    <citation type="submission" date="2021-06" db="EMBL/GenBank/DDBJ databases">
        <authorList>
            <person name="Palmer J.M."/>
        </authorList>
    </citation>
    <scope>NUCLEOTIDE SEQUENCE [LARGE SCALE GENOMIC DNA]</scope>
    <source>
        <strain evidence="2 3">XC_2019</strain>
        <tissue evidence="2">Muscle</tissue>
    </source>
</reference>
<dbReference type="Proteomes" id="UP001434883">
    <property type="component" value="Unassembled WGS sequence"/>
</dbReference>
<evidence type="ECO:0000256" key="1">
    <source>
        <dbReference type="SAM" id="Phobius"/>
    </source>
</evidence>
<keyword evidence="1" id="KW-0472">Membrane</keyword>
<comment type="caution">
    <text evidence="2">The sequence shown here is derived from an EMBL/GenBank/DDBJ whole genome shotgun (WGS) entry which is preliminary data.</text>
</comment>
<evidence type="ECO:0000313" key="2">
    <source>
        <dbReference type="EMBL" id="MEQ2192490.1"/>
    </source>
</evidence>
<sequence length="108" mass="12503">MDGGSYIVWECMAPMASSTTGLEALIEVSQVALKLKKWNILQWQSVIWSSPEQATVHSYNRKQQKNVPHWQHKEGLFVFFDGFQTSVTGFKIFTFFLLFLDVFIPKKL</sequence>
<keyword evidence="1" id="KW-1133">Transmembrane helix</keyword>
<evidence type="ECO:0000313" key="3">
    <source>
        <dbReference type="Proteomes" id="UP001434883"/>
    </source>
</evidence>
<gene>
    <name evidence="2" type="ORF">XENOCAPTIV_012442</name>
</gene>
<name>A0ABV0Q9K8_9TELE</name>
<proteinExistence type="predicted"/>
<organism evidence="2 3">
    <name type="scientific">Xenoophorus captivus</name>
    <dbReference type="NCBI Taxonomy" id="1517983"/>
    <lineage>
        <taxon>Eukaryota</taxon>
        <taxon>Metazoa</taxon>
        <taxon>Chordata</taxon>
        <taxon>Craniata</taxon>
        <taxon>Vertebrata</taxon>
        <taxon>Euteleostomi</taxon>
        <taxon>Actinopterygii</taxon>
        <taxon>Neopterygii</taxon>
        <taxon>Teleostei</taxon>
        <taxon>Neoteleostei</taxon>
        <taxon>Acanthomorphata</taxon>
        <taxon>Ovalentaria</taxon>
        <taxon>Atherinomorphae</taxon>
        <taxon>Cyprinodontiformes</taxon>
        <taxon>Goodeidae</taxon>
        <taxon>Xenoophorus</taxon>
    </lineage>
</organism>
<keyword evidence="1" id="KW-0812">Transmembrane</keyword>
<dbReference type="EMBL" id="JAHRIN010002619">
    <property type="protein sequence ID" value="MEQ2192490.1"/>
    <property type="molecule type" value="Genomic_DNA"/>
</dbReference>
<protein>
    <submittedName>
        <fullName evidence="2">Uncharacterized protein</fullName>
    </submittedName>
</protein>
<keyword evidence="3" id="KW-1185">Reference proteome</keyword>